<dbReference type="Proteomes" id="UP001186944">
    <property type="component" value="Unassembled WGS sequence"/>
</dbReference>
<comment type="similarity">
    <text evidence="1">Belongs to the THEM6 family.</text>
</comment>
<evidence type="ECO:0000256" key="1">
    <source>
        <dbReference type="ARBA" id="ARBA00038228"/>
    </source>
</evidence>
<dbReference type="AlphaFoldDB" id="A0AA88YH27"/>
<dbReference type="InterPro" id="IPR029069">
    <property type="entry name" value="HotDog_dom_sf"/>
</dbReference>
<organism evidence="3 4">
    <name type="scientific">Pinctada imbricata</name>
    <name type="common">Atlantic pearl-oyster</name>
    <name type="synonym">Pinctada martensii</name>
    <dbReference type="NCBI Taxonomy" id="66713"/>
    <lineage>
        <taxon>Eukaryota</taxon>
        <taxon>Metazoa</taxon>
        <taxon>Spiralia</taxon>
        <taxon>Lophotrochozoa</taxon>
        <taxon>Mollusca</taxon>
        <taxon>Bivalvia</taxon>
        <taxon>Autobranchia</taxon>
        <taxon>Pteriomorphia</taxon>
        <taxon>Pterioida</taxon>
        <taxon>Pterioidea</taxon>
        <taxon>Pteriidae</taxon>
        <taxon>Pinctada</taxon>
    </lineage>
</organism>
<dbReference type="PANTHER" id="PTHR12475">
    <property type="match status" value="1"/>
</dbReference>
<protein>
    <recommendedName>
        <fullName evidence="2">Protein THEM6</fullName>
    </recommendedName>
</protein>
<dbReference type="EMBL" id="VSWD01000006">
    <property type="protein sequence ID" value="KAK3099328.1"/>
    <property type="molecule type" value="Genomic_DNA"/>
</dbReference>
<dbReference type="PANTHER" id="PTHR12475:SF4">
    <property type="entry name" value="PROTEIN THEM6"/>
    <property type="match status" value="1"/>
</dbReference>
<sequence length="163" mass="18763">MAFNDISHKCSIGPKGICLTTDLDNLWHMNNSRYLRECDFGRMKLFLMTSVWKAVTKCGGSFVNAGNNIRYRKSIELLDRYIIRSKIIYWDEKAFYVNQHFIRARDNFICAVNIAKMATIGTTPANIIRTLEGRDIPPPTPGPELIKLMESWQLSSENLRKNS</sequence>
<dbReference type="CDD" id="cd00586">
    <property type="entry name" value="4HBT"/>
    <property type="match status" value="1"/>
</dbReference>
<name>A0AA88YH27_PINIB</name>
<dbReference type="SUPFAM" id="SSF54637">
    <property type="entry name" value="Thioesterase/thiol ester dehydrase-isomerase"/>
    <property type="match status" value="1"/>
</dbReference>
<evidence type="ECO:0000256" key="2">
    <source>
        <dbReference type="ARBA" id="ARBA00041112"/>
    </source>
</evidence>
<dbReference type="Gene3D" id="3.10.129.10">
    <property type="entry name" value="Hotdog Thioesterase"/>
    <property type="match status" value="1"/>
</dbReference>
<keyword evidence="4" id="KW-1185">Reference proteome</keyword>
<accession>A0AA88YH27</accession>
<dbReference type="InterPro" id="IPR051490">
    <property type="entry name" value="THEM6_lcsJ_thioesterase"/>
</dbReference>
<gene>
    <name evidence="3" type="ORF">FSP39_002710</name>
</gene>
<evidence type="ECO:0000313" key="4">
    <source>
        <dbReference type="Proteomes" id="UP001186944"/>
    </source>
</evidence>
<reference evidence="3" key="1">
    <citation type="submission" date="2019-08" db="EMBL/GenBank/DDBJ databases">
        <title>The improved chromosome-level genome for the pearl oyster Pinctada fucata martensii using PacBio sequencing and Hi-C.</title>
        <authorList>
            <person name="Zheng Z."/>
        </authorList>
    </citation>
    <scope>NUCLEOTIDE SEQUENCE</scope>
    <source>
        <strain evidence="3">ZZ-2019</strain>
        <tissue evidence="3">Adductor muscle</tissue>
    </source>
</reference>
<proteinExistence type="inferred from homology"/>
<comment type="caution">
    <text evidence="3">The sequence shown here is derived from an EMBL/GenBank/DDBJ whole genome shotgun (WGS) entry which is preliminary data.</text>
</comment>
<dbReference type="Pfam" id="PF13279">
    <property type="entry name" value="4HBT_2"/>
    <property type="match status" value="1"/>
</dbReference>
<evidence type="ECO:0000313" key="3">
    <source>
        <dbReference type="EMBL" id="KAK3099328.1"/>
    </source>
</evidence>